<dbReference type="InterPro" id="IPR000244">
    <property type="entry name" value="Ribosomal_bL9"/>
</dbReference>
<dbReference type="GO" id="GO:0019843">
    <property type="term" value="F:rRNA binding"/>
    <property type="evidence" value="ECO:0007669"/>
    <property type="project" value="UniProtKB-UniRule"/>
</dbReference>
<gene>
    <name evidence="7 9" type="primary">rplI</name>
    <name evidence="9" type="ORF">KCG48_09430</name>
</gene>
<dbReference type="GO" id="GO:1990904">
    <property type="term" value="C:ribonucleoprotein complex"/>
    <property type="evidence" value="ECO:0007669"/>
    <property type="project" value="UniProtKB-KW"/>
</dbReference>
<dbReference type="InterPro" id="IPR009027">
    <property type="entry name" value="Ribosomal_bL9/RNase_H1_N"/>
</dbReference>
<dbReference type="GO" id="GO:0006412">
    <property type="term" value="P:translation"/>
    <property type="evidence" value="ECO:0007669"/>
    <property type="project" value="UniProtKB-UniRule"/>
</dbReference>
<dbReference type="GO" id="GO:0003735">
    <property type="term" value="F:structural constituent of ribosome"/>
    <property type="evidence" value="ECO:0007669"/>
    <property type="project" value="InterPro"/>
</dbReference>
<protein>
    <recommendedName>
        <fullName evidence="6 7">Large ribosomal subunit protein bL9</fullName>
    </recommendedName>
</protein>
<dbReference type="HAMAP" id="MF_00503">
    <property type="entry name" value="Ribosomal_bL9"/>
    <property type="match status" value="1"/>
</dbReference>
<comment type="similarity">
    <text evidence="1 7">Belongs to the bacterial ribosomal protein bL9 family.</text>
</comment>
<dbReference type="SUPFAM" id="SSF55653">
    <property type="entry name" value="Ribosomal protein L9 C-domain"/>
    <property type="match status" value="1"/>
</dbReference>
<evidence type="ECO:0000256" key="1">
    <source>
        <dbReference type="ARBA" id="ARBA00010605"/>
    </source>
</evidence>
<keyword evidence="3 7" id="KW-0694">RNA-binding</keyword>
<dbReference type="InterPro" id="IPR036935">
    <property type="entry name" value="Ribosomal_bL9_N_sf"/>
</dbReference>
<dbReference type="GO" id="GO:0005840">
    <property type="term" value="C:ribosome"/>
    <property type="evidence" value="ECO:0007669"/>
    <property type="project" value="UniProtKB-KW"/>
</dbReference>
<dbReference type="NCBIfam" id="TIGR00158">
    <property type="entry name" value="L9"/>
    <property type="match status" value="1"/>
</dbReference>
<evidence type="ECO:0000313" key="9">
    <source>
        <dbReference type="EMBL" id="MBR0576561.1"/>
    </source>
</evidence>
<dbReference type="InterPro" id="IPR020070">
    <property type="entry name" value="Ribosomal_bL9_N"/>
</dbReference>
<dbReference type="Gene3D" id="3.10.430.100">
    <property type="entry name" value="Ribosomal protein L9, C-terminal domain"/>
    <property type="match status" value="1"/>
</dbReference>
<dbReference type="FunFam" id="3.40.5.10:FF:000002">
    <property type="entry name" value="50S ribosomal protein L9"/>
    <property type="match status" value="1"/>
</dbReference>
<reference evidence="9" key="1">
    <citation type="submission" date="2021-04" db="EMBL/GenBank/DDBJ databases">
        <title>Proteiniclasticum sedimins sp. nov., an obligate anaerobic bacterium isolated from anaerobic sludge.</title>
        <authorList>
            <person name="Liu J."/>
        </authorList>
    </citation>
    <scope>NUCLEOTIDE SEQUENCE</scope>
    <source>
        <strain evidence="9">BAD-10</strain>
    </source>
</reference>
<accession>A0A941CSH6</accession>
<keyword evidence="10" id="KW-1185">Reference proteome</keyword>
<evidence type="ECO:0000259" key="8">
    <source>
        <dbReference type="PROSITE" id="PS00651"/>
    </source>
</evidence>
<comment type="caution">
    <text evidence="9">The sequence shown here is derived from an EMBL/GenBank/DDBJ whole genome shotgun (WGS) entry which is preliminary data.</text>
</comment>
<evidence type="ECO:0000256" key="2">
    <source>
        <dbReference type="ARBA" id="ARBA00022730"/>
    </source>
</evidence>
<dbReference type="Proteomes" id="UP000675379">
    <property type="component" value="Unassembled WGS sequence"/>
</dbReference>
<evidence type="ECO:0000313" key="10">
    <source>
        <dbReference type="Proteomes" id="UP000675379"/>
    </source>
</evidence>
<dbReference type="EMBL" id="JAGSCS010000012">
    <property type="protein sequence ID" value="MBR0576561.1"/>
    <property type="molecule type" value="Genomic_DNA"/>
</dbReference>
<evidence type="ECO:0000256" key="5">
    <source>
        <dbReference type="ARBA" id="ARBA00023274"/>
    </source>
</evidence>
<dbReference type="InterPro" id="IPR036791">
    <property type="entry name" value="Ribosomal_bL9_C_sf"/>
</dbReference>
<keyword evidence="5 7" id="KW-0687">Ribonucleoprotein</keyword>
<dbReference type="PANTHER" id="PTHR21368">
    <property type="entry name" value="50S RIBOSOMAL PROTEIN L9"/>
    <property type="match status" value="1"/>
</dbReference>
<evidence type="ECO:0000256" key="4">
    <source>
        <dbReference type="ARBA" id="ARBA00022980"/>
    </source>
</evidence>
<organism evidence="9 10">
    <name type="scientific">Proteiniclasticum sediminis</name>
    <dbReference type="NCBI Taxonomy" id="2804028"/>
    <lineage>
        <taxon>Bacteria</taxon>
        <taxon>Bacillati</taxon>
        <taxon>Bacillota</taxon>
        <taxon>Clostridia</taxon>
        <taxon>Eubacteriales</taxon>
        <taxon>Clostridiaceae</taxon>
        <taxon>Proteiniclasticum</taxon>
    </lineage>
</organism>
<dbReference type="Pfam" id="PF03948">
    <property type="entry name" value="Ribosomal_L9_C"/>
    <property type="match status" value="1"/>
</dbReference>
<sequence length="147" mass="16515">MKIILLKDVKNLGKTGDILEASDGYARNFLFPRKLAQEATSENLHIINLKKENERRQKLEETEAAQKIADKMRNQEVIIKTKAGEGGRLFGAVTNKDVADLINRTFGTNIDKKKVLVSTIKLVGSYDVEVKIYPEISAKLKVTVQED</sequence>
<evidence type="ECO:0000256" key="3">
    <source>
        <dbReference type="ARBA" id="ARBA00022884"/>
    </source>
</evidence>
<proteinExistence type="inferred from homology"/>
<dbReference type="AlphaFoldDB" id="A0A941CSH6"/>
<evidence type="ECO:0000256" key="7">
    <source>
        <dbReference type="HAMAP-Rule" id="MF_00503"/>
    </source>
</evidence>
<comment type="function">
    <text evidence="7">Binds to the 23S rRNA.</text>
</comment>
<dbReference type="InterPro" id="IPR020069">
    <property type="entry name" value="Ribosomal_bL9_C"/>
</dbReference>
<dbReference type="Pfam" id="PF01281">
    <property type="entry name" value="Ribosomal_L9_N"/>
    <property type="match status" value="1"/>
</dbReference>
<dbReference type="InterPro" id="IPR020594">
    <property type="entry name" value="Ribosomal_bL9_bac/chp"/>
</dbReference>
<keyword evidence="4 7" id="KW-0689">Ribosomal protein</keyword>
<name>A0A941CSH6_9CLOT</name>
<dbReference type="SUPFAM" id="SSF55658">
    <property type="entry name" value="L9 N-domain-like"/>
    <property type="match status" value="1"/>
</dbReference>
<evidence type="ECO:0000256" key="6">
    <source>
        <dbReference type="ARBA" id="ARBA00035292"/>
    </source>
</evidence>
<dbReference type="PROSITE" id="PS00651">
    <property type="entry name" value="RIBOSOMAL_L9"/>
    <property type="match status" value="1"/>
</dbReference>
<feature type="domain" description="Ribosomal protein L9" evidence="8">
    <location>
        <begin position="13"/>
        <end position="40"/>
    </location>
</feature>
<keyword evidence="2 7" id="KW-0699">rRNA-binding</keyword>
<dbReference type="RefSeq" id="WP_211801629.1">
    <property type="nucleotide sequence ID" value="NZ_JAGSCS010000012.1"/>
</dbReference>
<dbReference type="Gene3D" id="3.40.5.10">
    <property type="entry name" value="Ribosomal protein L9, N-terminal domain"/>
    <property type="match status" value="1"/>
</dbReference>